<feature type="signal peptide" evidence="1">
    <location>
        <begin position="1"/>
        <end position="19"/>
    </location>
</feature>
<accession>A0ABR9Y7I6</accession>
<keyword evidence="3" id="KW-1185">Reference proteome</keyword>
<evidence type="ECO:0000313" key="3">
    <source>
        <dbReference type="Proteomes" id="UP000623107"/>
    </source>
</evidence>
<dbReference type="Proteomes" id="UP000623107">
    <property type="component" value="Unassembled WGS sequence"/>
</dbReference>
<dbReference type="RefSeq" id="WP_194260369.1">
    <property type="nucleotide sequence ID" value="NZ_JABCQG010000015.1"/>
</dbReference>
<gene>
    <name evidence="2" type="ORF">HKD24_11290</name>
</gene>
<sequence length="279" mass="28688">MKYRYLSLLLCVFPATVLAQSMPSGVCSYRATGNPACIQSAPNVAAWQKLKTDVENGKLNSPTINQRSITTAPLQQSDVDAVNGVLGIHADGGVTVSGPVGTPAGTFGAPQSGSNLGTGSQTYFAPDPVFQGSAVIQGNAPLLRFRSVFSPNNFTIWQDQSGAANFSVNNPTSGAINLFGHNVNIGGSSAGAVLGFYGGGAMGPMEEWQASDGQGYLQTNGYNLNLSAGTGRLVFGSPIQVGTSSFTADITKCGSLSGAKGCLIFRDPAGNESYAPAFQ</sequence>
<reference evidence="2 3" key="2">
    <citation type="submission" date="2020-11" db="EMBL/GenBank/DDBJ databases">
        <title>Description of novel Gluconobacter species.</title>
        <authorList>
            <person name="Cleenwerck I."/>
            <person name="Cnockaert M."/>
            <person name="Borremans W."/>
            <person name="Wieme A.D."/>
            <person name="De Vuyst L."/>
            <person name="Vandamme P."/>
        </authorList>
    </citation>
    <scope>NUCLEOTIDE SEQUENCE [LARGE SCALE GENOMIC DNA]</scope>
    <source>
        <strain evidence="2 3">LMG 31484</strain>
    </source>
</reference>
<organism evidence="2 3">
    <name type="scientific">Gluconobacter vitians</name>
    <dbReference type="NCBI Taxonomy" id="2728102"/>
    <lineage>
        <taxon>Bacteria</taxon>
        <taxon>Pseudomonadati</taxon>
        <taxon>Pseudomonadota</taxon>
        <taxon>Alphaproteobacteria</taxon>
        <taxon>Acetobacterales</taxon>
        <taxon>Acetobacteraceae</taxon>
        <taxon>Gluconobacter</taxon>
    </lineage>
</organism>
<evidence type="ECO:0000256" key="1">
    <source>
        <dbReference type="SAM" id="SignalP"/>
    </source>
</evidence>
<evidence type="ECO:0000313" key="2">
    <source>
        <dbReference type="EMBL" id="MBF0859797.1"/>
    </source>
</evidence>
<feature type="chain" id="PRO_5045243805" evidence="1">
    <location>
        <begin position="20"/>
        <end position="279"/>
    </location>
</feature>
<dbReference type="EMBL" id="JABCQG010000015">
    <property type="protein sequence ID" value="MBF0859797.1"/>
    <property type="molecule type" value="Genomic_DNA"/>
</dbReference>
<protein>
    <submittedName>
        <fullName evidence="2">Uncharacterized protein</fullName>
    </submittedName>
</protein>
<name>A0ABR9Y7I6_9PROT</name>
<keyword evidence="1" id="KW-0732">Signal</keyword>
<proteinExistence type="predicted"/>
<reference evidence="3" key="1">
    <citation type="submission" date="2020-04" db="EMBL/GenBank/DDBJ databases">
        <title>Description of novel Gluconacetobacter.</title>
        <authorList>
            <person name="Sombolestani A."/>
        </authorList>
    </citation>
    <scope>NUCLEOTIDE SEQUENCE [LARGE SCALE GENOMIC DNA]</scope>
    <source>
        <strain evidence="3">LMG 31484</strain>
    </source>
</reference>
<comment type="caution">
    <text evidence="2">The sequence shown here is derived from an EMBL/GenBank/DDBJ whole genome shotgun (WGS) entry which is preliminary data.</text>
</comment>